<evidence type="ECO:0000313" key="4">
    <source>
        <dbReference type="Proteomes" id="UP001520878"/>
    </source>
</evidence>
<dbReference type="InterPro" id="IPR013538">
    <property type="entry name" value="ASHA1/2-like_C"/>
</dbReference>
<organism evidence="3 4">
    <name type="scientific">Fluctibacter halophilus</name>
    <dbReference type="NCBI Taxonomy" id="226011"/>
    <lineage>
        <taxon>Bacteria</taxon>
        <taxon>Pseudomonadati</taxon>
        <taxon>Pseudomonadota</taxon>
        <taxon>Gammaproteobacteria</taxon>
        <taxon>Alteromonadales</taxon>
        <taxon>Alteromonadaceae</taxon>
        <taxon>Fluctibacter</taxon>
    </lineage>
</organism>
<proteinExistence type="inferred from homology"/>
<comment type="caution">
    <text evidence="3">The sequence shown here is derived from an EMBL/GenBank/DDBJ whole genome shotgun (WGS) entry which is preliminary data.</text>
</comment>
<dbReference type="InterPro" id="IPR023393">
    <property type="entry name" value="START-like_dom_sf"/>
</dbReference>
<dbReference type="EMBL" id="JAJEWP010000006">
    <property type="protein sequence ID" value="MCC2617829.1"/>
    <property type="molecule type" value="Genomic_DNA"/>
</dbReference>
<evidence type="ECO:0000256" key="1">
    <source>
        <dbReference type="ARBA" id="ARBA00006817"/>
    </source>
</evidence>
<sequence length="179" mass="20148">MMSNPNNRSVHKIFIAAPIDKVWQQITQRDGLQAQFFNARLDTPGLAPGAPIRMRTGKDGKYTSVVGEVLTYDPPHEYSHTFKFTNLDDPYCTVIYLLKAVDGGTEFTLINEDMPAGSKTEKYMVQGADFILQTLKGLMESGKPPFKSRLLLAMIGLFAFATPKRCRSEHWPFDLQEEA</sequence>
<gene>
    <name evidence="3" type="ORF">LJ739_16375</name>
</gene>
<dbReference type="Pfam" id="PF08327">
    <property type="entry name" value="AHSA1"/>
    <property type="match status" value="1"/>
</dbReference>
<feature type="domain" description="Activator of Hsp90 ATPase homologue 1/2-like C-terminal" evidence="2">
    <location>
        <begin position="17"/>
        <end position="140"/>
    </location>
</feature>
<comment type="similarity">
    <text evidence="1">Belongs to the AHA1 family.</text>
</comment>
<dbReference type="RefSeq" id="WP_229162223.1">
    <property type="nucleotide sequence ID" value="NZ_JAJEWP010000006.1"/>
</dbReference>
<evidence type="ECO:0000313" key="3">
    <source>
        <dbReference type="EMBL" id="MCC2617829.1"/>
    </source>
</evidence>
<reference evidence="3 4" key="1">
    <citation type="submission" date="2021-10" db="EMBL/GenBank/DDBJ databases">
        <title>Draft genome of Aestuariibacter halophilus JC2043.</title>
        <authorList>
            <person name="Emsley S.A."/>
            <person name="Pfannmuller K.M."/>
            <person name="Ushijima B."/>
            <person name="Saw J.H."/>
            <person name="Videau P."/>
        </authorList>
    </citation>
    <scope>NUCLEOTIDE SEQUENCE [LARGE SCALE GENOMIC DNA]</scope>
    <source>
        <strain evidence="3 4">JC2043</strain>
    </source>
</reference>
<accession>A0ABS8GDG1</accession>
<name>A0ABS8GDG1_9ALTE</name>
<dbReference type="Proteomes" id="UP001520878">
    <property type="component" value="Unassembled WGS sequence"/>
</dbReference>
<protein>
    <submittedName>
        <fullName evidence="3">SRPBCC domain-containing protein</fullName>
    </submittedName>
</protein>
<keyword evidence="4" id="KW-1185">Reference proteome</keyword>
<evidence type="ECO:0000259" key="2">
    <source>
        <dbReference type="Pfam" id="PF08327"/>
    </source>
</evidence>
<dbReference type="Gene3D" id="3.30.530.20">
    <property type="match status" value="1"/>
</dbReference>
<dbReference type="SUPFAM" id="SSF55961">
    <property type="entry name" value="Bet v1-like"/>
    <property type="match status" value="1"/>
</dbReference>